<keyword evidence="7" id="KW-0233">DNA recombination</keyword>
<comment type="caution">
    <text evidence="10">The sequence shown here is derived from an EMBL/GenBank/DDBJ whole genome shotgun (WGS) entry which is preliminary data.</text>
</comment>
<dbReference type="InterPro" id="IPR004843">
    <property type="entry name" value="Calcineurin-like_PHP"/>
</dbReference>
<keyword evidence="6 7" id="KW-0269">Exonuclease</keyword>
<evidence type="ECO:0000259" key="8">
    <source>
        <dbReference type="Pfam" id="PF00149"/>
    </source>
</evidence>
<keyword evidence="7" id="KW-0255">Endonuclease</keyword>
<evidence type="ECO:0000313" key="11">
    <source>
        <dbReference type="Proteomes" id="UP001161422"/>
    </source>
</evidence>
<keyword evidence="7" id="KW-0235">DNA replication</keyword>
<sequence>MLKILHSSDWHLGRQFHGCSLLEDQKHILDQILQQCVDHKVDLLIVAGDIYDRSVPPAAAVALLDDFIEQLSALNHTQLLMIPGNHDGAVRLGFAAQRLAKAGVHIKSELAQVAEPLRLPLGDEQSLALYCVPYAEPQAVRHTFELEVSTHDQAHGALLEHIKAHWQDNERRILVSHCFVDGALECESERPLAIGGSERVSVTPMLDYDYVALGHLHGAQKRGADTVRYSGSPMPYSFSEQHHNKSCVLLEINADGVQSQQLLPLQPLRNMRVIEGLMSEVIAAAESDPNRDDYLLIRLTDEHAILDAMAKLREAYPNVLHLEKPGMLDANSANAQNQARLKRDELAMFADFYQQVRDVELSDEQRQLIQSTLTRLHNNA</sequence>
<dbReference type="Gene3D" id="3.60.21.10">
    <property type="match status" value="1"/>
</dbReference>
<evidence type="ECO:0000256" key="2">
    <source>
        <dbReference type="ARBA" id="ARBA00011322"/>
    </source>
</evidence>
<dbReference type="InterPro" id="IPR026843">
    <property type="entry name" value="SbcD_C"/>
</dbReference>
<dbReference type="Pfam" id="PF00149">
    <property type="entry name" value="Metallophos"/>
    <property type="match status" value="1"/>
</dbReference>
<dbReference type="NCBIfam" id="TIGR00619">
    <property type="entry name" value="sbcd"/>
    <property type="match status" value="1"/>
</dbReference>
<keyword evidence="4 7" id="KW-0540">Nuclease</keyword>
<evidence type="ECO:0000256" key="1">
    <source>
        <dbReference type="ARBA" id="ARBA00010555"/>
    </source>
</evidence>
<comment type="subunit">
    <text evidence="2 7">Heterodimer of SbcC and SbcD.</text>
</comment>
<gene>
    <name evidence="7 10" type="primary">sbcD</name>
    <name evidence="10" type="ORF">GCM10007895_19550</name>
</gene>
<dbReference type="GO" id="GO:0006310">
    <property type="term" value="P:DNA recombination"/>
    <property type="evidence" value="ECO:0007669"/>
    <property type="project" value="UniProtKB-KW"/>
</dbReference>
<evidence type="ECO:0000256" key="3">
    <source>
        <dbReference type="ARBA" id="ARBA00013365"/>
    </source>
</evidence>
<protein>
    <recommendedName>
        <fullName evidence="3 7">Nuclease SbcCD subunit D</fullName>
    </recommendedName>
</protein>
<dbReference type="PANTHER" id="PTHR30337">
    <property type="entry name" value="COMPONENT OF ATP-DEPENDENT DSDNA EXONUCLEASE"/>
    <property type="match status" value="1"/>
</dbReference>
<evidence type="ECO:0000313" key="10">
    <source>
        <dbReference type="EMBL" id="GLP96649.1"/>
    </source>
</evidence>
<dbReference type="GO" id="GO:0006260">
    <property type="term" value="P:DNA replication"/>
    <property type="evidence" value="ECO:0007669"/>
    <property type="project" value="UniProtKB-KW"/>
</dbReference>
<dbReference type="AlphaFoldDB" id="A0AA37RWS2"/>
<dbReference type="InterPro" id="IPR029052">
    <property type="entry name" value="Metallo-depent_PP-like"/>
</dbReference>
<dbReference type="Pfam" id="PF12320">
    <property type="entry name" value="SbcD_C"/>
    <property type="match status" value="1"/>
</dbReference>
<dbReference type="CDD" id="cd00840">
    <property type="entry name" value="MPP_Mre11_N"/>
    <property type="match status" value="1"/>
</dbReference>
<feature type="domain" description="Calcineurin-like phosphoesterase" evidence="8">
    <location>
        <begin position="2"/>
        <end position="218"/>
    </location>
</feature>
<evidence type="ECO:0000256" key="7">
    <source>
        <dbReference type="RuleBase" id="RU363069"/>
    </source>
</evidence>
<dbReference type="GO" id="GO:0004519">
    <property type="term" value="F:endonuclease activity"/>
    <property type="evidence" value="ECO:0007669"/>
    <property type="project" value="UniProtKB-KW"/>
</dbReference>
<dbReference type="SUPFAM" id="SSF56300">
    <property type="entry name" value="Metallo-dependent phosphatases"/>
    <property type="match status" value="1"/>
</dbReference>
<comment type="similarity">
    <text evidence="1 7">Belongs to the SbcD family.</text>
</comment>
<dbReference type="GO" id="GO:0008408">
    <property type="term" value="F:3'-5' exonuclease activity"/>
    <property type="evidence" value="ECO:0007669"/>
    <property type="project" value="InterPro"/>
</dbReference>
<comment type="function">
    <text evidence="7">SbcCD cleaves DNA hairpin structures. These structures can inhibit DNA replication and are intermediates in certain DNA recombination reactions. The complex acts as a 3'-&gt;5' double strand exonuclease that can open hairpins. It also has a 5' single-strand endonuclease activity.</text>
</comment>
<name>A0AA37RWS2_9GAMM</name>
<dbReference type="EMBL" id="BSNC01000005">
    <property type="protein sequence ID" value="GLP96649.1"/>
    <property type="molecule type" value="Genomic_DNA"/>
</dbReference>
<dbReference type="Proteomes" id="UP001161422">
    <property type="component" value="Unassembled WGS sequence"/>
</dbReference>
<organism evidence="10 11">
    <name type="scientific">Paraferrimonas sedimenticola</name>
    <dbReference type="NCBI Taxonomy" id="375674"/>
    <lineage>
        <taxon>Bacteria</taxon>
        <taxon>Pseudomonadati</taxon>
        <taxon>Pseudomonadota</taxon>
        <taxon>Gammaproteobacteria</taxon>
        <taxon>Alteromonadales</taxon>
        <taxon>Ferrimonadaceae</taxon>
        <taxon>Paraferrimonas</taxon>
    </lineage>
</organism>
<dbReference type="InterPro" id="IPR050535">
    <property type="entry name" value="DNA_Repair-Maintenance_Comp"/>
</dbReference>
<reference evidence="10" key="1">
    <citation type="journal article" date="2014" name="Int. J. Syst. Evol. Microbiol.">
        <title>Complete genome sequence of Corynebacterium casei LMG S-19264T (=DSM 44701T), isolated from a smear-ripened cheese.</title>
        <authorList>
            <consortium name="US DOE Joint Genome Institute (JGI-PGF)"/>
            <person name="Walter F."/>
            <person name="Albersmeier A."/>
            <person name="Kalinowski J."/>
            <person name="Ruckert C."/>
        </authorList>
    </citation>
    <scope>NUCLEOTIDE SEQUENCE</scope>
    <source>
        <strain evidence="10">NBRC 101628</strain>
    </source>
</reference>
<evidence type="ECO:0000256" key="4">
    <source>
        <dbReference type="ARBA" id="ARBA00022722"/>
    </source>
</evidence>
<feature type="domain" description="Nuclease SbcCD subunit D C-terminal" evidence="9">
    <location>
        <begin position="268"/>
        <end position="356"/>
    </location>
</feature>
<keyword evidence="11" id="KW-1185">Reference proteome</keyword>
<dbReference type="PANTHER" id="PTHR30337:SF0">
    <property type="entry name" value="NUCLEASE SBCCD SUBUNIT D"/>
    <property type="match status" value="1"/>
</dbReference>
<evidence type="ECO:0000256" key="5">
    <source>
        <dbReference type="ARBA" id="ARBA00022801"/>
    </source>
</evidence>
<keyword evidence="5 7" id="KW-0378">Hydrolase</keyword>
<evidence type="ECO:0000256" key="6">
    <source>
        <dbReference type="ARBA" id="ARBA00022839"/>
    </source>
</evidence>
<evidence type="ECO:0000259" key="9">
    <source>
        <dbReference type="Pfam" id="PF12320"/>
    </source>
</evidence>
<reference evidence="10" key="2">
    <citation type="submission" date="2023-01" db="EMBL/GenBank/DDBJ databases">
        <title>Draft genome sequence of Paraferrimonas sedimenticola strain NBRC 101628.</title>
        <authorList>
            <person name="Sun Q."/>
            <person name="Mori K."/>
        </authorList>
    </citation>
    <scope>NUCLEOTIDE SEQUENCE</scope>
    <source>
        <strain evidence="10">NBRC 101628</strain>
    </source>
</reference>
<proteinExistence type="inferred from homology"/>
<dbReference type="RefSeq" id="WP_095503976.1">
    <property type="nucleotide sequence ID" value="NZ_BSNC01000005.1"/>
</dbReference>
<accession>A0AA37RWS2</accession>
<dbReference type="InterPro" id="IPR041796">
    <property type="entry name" value="Mre11_N"/>
</dbReference>
<dbReference type="InterPro" id="IPR004593">
    <property type="entry name" value="SbcD"/>
</dbReference>